<gene>
    <name evidence="2" type="ORF">CAL27_14980</name>
</gene>
<feature type="region of interest" description="Disordered" evidence="1">
    <location>
        <begin position="1"/>
        <end position="21"/>
    </location>
</feature>
<dbReference type="Pfam" id="PF19875">
    <property type="entry name" value="DUF6348"/>
    <property type="match status" value="1"/>
</dbReference>
<sequence>MSTHDELYTPRTSPDNPGQATRFRVNLTRDQEAWDEDIDLSAMLKSVLDEAGIETVRGDAWLRTSHGFWLLPQIASLEIAEEGTARTSTTIQIAHETLVPQGCFEYQHATSREDVATSLMQGLSQWARTDAVVLHDSAREALEDCGAITIAYPAADAGDSGRRRVVFGPTSHYVEHPDAEVDDAHPFCPCCLFTNSIDAFNTLLKAGEFAAIRLYAARDSDGGVSADCRVNGVDFEPGAEALRAYVQTWPARGLEFRKQLVVAQRIDGAA</sequence>
<name>A0ABX4EXT7_9BORD</name>
<proteinExistence type="predicted"/>
<feature type="compositionally biased region" description="Polar residues" evidence="1">
    <location>
        <begin position="10"/>
        <end position="19"/>
    </location>
</feature>
<dbReference type="RefSeq" id="WP_094831968.1">
    <property type="nucleotide sequence ID" value="NZ_NEVR01000003.1"/>
</dbReference>
<dbReference type="InterPro" id="IPR045929">
    <property type="entry name" value="DUF6348"/>
</dbReference>
<evidence type="ECO:0000313" key="3">
    <source>
        <dbReference type="Proteomes" id="UP000216354"/>
    </source>
</evidence>
<dbReference type="Proteomes" id="UP000216354">
    <property type="component" value="Unassembled WGS sequence"/>
</dbReference>
<accession>A0ABX4EXT7</accession>
<dbReference type="EMBL" id="NEVR01000003">
    <property type="protein sequence ID" value="OZI63897.1"/>
    <property type="molecule type" value="Genomic_DNA"/>
</dbReference>
<evidence type="ECO:0000256" key="1">
    <source>
        <dbReference type="SAM" id="MobiDB-lite"/>
    </source>
</evidence>
<organism evidence="2 3">
    <name type="scientific">Bordetella genomosp. 1</name>
    <dbReference type="NCBI Taxonomy" id="1395607"/>
    <lineage>
        <taxon>Bacteria</taxon>
        <taxon>Pseudomonadati</taxon>
        <taxon>Pseudomonadota</taxon>
        <taxon>Betaproteobacteria</taxon>
        <taxon>Burkholderiales</taxon>
        <taxon>Alcaligenaceae</taxon>
        <taxon>Bordetella</taxon>
    </lineage>
</organism>
<reference evidence="2 3" key="1">
    <citation type="submission" date="2017-05" db="EMBL/GenBank/DDBJ databases">
        <title>Complete and WGS of Bordetella genogroups.</title>
        <authorList>
            <person name="Spilker T."/>
            <person name="Lipuma J."/>
        </authorList>
    </citation>
    <scope>NUCLEOTIDE SEQUENCE [LARGE SCALE GENOMIC DNA]</scope>
    <source>
        <strain evidence="2 3">AU9795</strain>
    </source>
</reference>
<keyword evidence="3" id="KW-1185">Reference proteome</keyword>
<protein>
    <submittedName>
        <fullName evidence="2">Uncharacterized protein</fullName>
    </submittedName>
</protein>
<comment type="caution">
    <text evidence="2">The sequence shown here is derived from an EMBL/GenBank/DDBJ whole genome shotgun (WGS) entry which is preliminary data.</text>
</comment>
<evidence type="ECO:0000313" key="2">
    <source>
        <dbReference type="EMBL" id="OZI63897.1"/>
    </source>
</evidence>